<dbReference type="EMBL" id="FMWL01000009">
    <property type="protein sequence ID" value="SCZ79823.1"/>
    <property type="molecule type" value="Genomic_DNA"/>
</dbReference>
<keyword evidence="3" id="KW-1185">Reference proteome</keyword>
<dbReference type="Proteomes" id="UP000199208">
    <property type="component" value="Unassembled WGS sequence"/>
</dbReference>
<gene>
    <name evidence="2" type="ORF">SAMN03080599_01947</name>
</gene>
<dbReference type="RefSeq" id="WP_092590968.1">
    <property type="nucleotide sequence ID" value="NZ_FMWL01000009.1"/>
</dbReference>
<dbReference type="CDD" id="cd02199">
    <property type="entry name" value="YjgF_YER057c_UK114_like_1"/>
    <property type="match status" value="1"/>
</dbReference>
<sequence length="170" mass="18121">MHSEDAVVETPVNPKTKSPLERLRELGIDLPGFNPAAANYVPVTRRGELLYTAGQTPKKEGALVYKGKLGDNISDQEGYDAVMLCTLNTLTLLDHFADGLNNIDQILKVTVFLNCTPEYVHHSKVADGATDLLVSVFGDAGRPARSSVGVNALPGGAACEVEMIAALKSK</sequence>
<protein>
    <submittedName>
        <fullName evidence="2">Enamine deaminase RidA, house cleaning of reactive enamine intermediates, YjgF/YER057c/UK114 family</fullName>
    </submittedName>
</protein>
<dbReference type="PANTHER" id="PTHR43760">
    <property type="entry name" value="ENDORIBONUCLEASE-RELATED"/>
    <property type="match status" value="1"/>
</dbReference>
<evidence type="ECO:0000313" key="3">
    <source>
        <dbReference type="Proteomes" id="UP000199208"/>
    </source>
</evidence>
<feature type="domain" description="Endoribonuclease L-PSP/chorismate mutase-like" evidence="1">
    <location>
        <begin position="22"/>
        <end position="166"/>
    </location>
</feature>
<proteinExistence type="predicted"/>
<organism evidence="2 3">
    <name type="scientific">Acidaminobacter hydrogenoformans DSM 2784</name>
    <dbReference type="NCBI Taxonomy" id="1120920"/>
    <lineage>
        <taxon>Bacteria</taxon>
        <taxon>Bacillati</taxon>
        <taxon>Bacillota</taxon>
        <taxon>Clostridia</taxon>
        <taxon>Peptostreptococcales</taxon>
        <taxon>Acidaminobacteraceae</taxon>
        <taxon>Acidaminobacter</taxon>
    </lineage>
</organism>
<dbReference type="InterPro" id="IPR013813">
    <property type="entry name" value="Endoribo_LPSP/chorism_mut-like"/>
</dbReference>
<dbReference type="SUPFAM" id="SSF55298">
    <property type="entry name" value="YjgF-like"/>
    <property type="match status" value="1"/>
</dbReference>
<dbReference type="PANTHER" id="PTHR43760:SF1">
    <property type="entry name" value="ENDORIBONUCLEASE L-PSP_CHORISMATE MUTASE-LIKE DOMAIN-CONTAINING PROTEIN"/>
    <property type="match status" value="1"/>
</dbReference>
<dbReference type="Gene3D" id="3.30.1330.40">
    <property type="entry name" value="RutC-like"/>
    <property type="match status" value="1"/>
</dbReference>
<name>A0A1G5S0L5_9FIRM</name>
<evidence type="ECO:0000259" key="1">
    <source>
        <dbReference type="Pfam" id="PF14588"/>
    </source>
</evidence>
<accession>A0A1G5S0L5</accession>
<dbReference type="AlphaFoldDB" id="A0A1G5S0L5"/>
<dbReference type="STRING" id="1120920.SAMN03080599_01947"/>
<dbReference type="OrthoDB" id="9806350at2"/>
<dbReference type="InterPro" id="IPR035959">
    <property type="entry name" value="RutC-like_sf"/>
</dbReference>
<evidence type="ECO:0000313" key="2">
    <source>
        <dbReference type="EMBL" id="SCZ79823.1"/>
    </source>
</evidence>
<dbReference type="Pfam" id="PF14588">
    <property type="entry name" value="YjgF_endoribonc"/>
    <property type="match status" value="1"/>
</dbReference>
<reference evidence="2 3" key="1">
    <citation type="submission" date="2016-10" db="EMBL/GenBank/DDBJ databases">
        <authorList>
            <person name="de Groot N.N."/>
        </authorList>
    </citation>
    <scope>NUCLEOTIDE SEQUENCE [LARGE SCALE GENOMIC DNA]</scope>
    <source>
        <strain evidence="2 3">DSM 2784</strain>
    </source>
</reference>